<evidence type="ECO:0000313" key="3">
    <source>
        <dbReference type="Proteomes" id="UP000001292"/>
    </source>
</evidence>
<feature type="transmembrane region" description="Helical" evidence="1">
    <location>
        <begin position="66"/>
        <end position="87"/>
    </location>
</feature>
<keyword evidence="3" id="KW-1185">Reference proteome</keyword>
<gene>
    <name evidence="2" type="primary">Dsec\GM11086</name>
    <name evidence="2" type="ORF">Dsec_GM11086</name>
</gene>
<organism evidence="3">
    <name type="scientific">Drosophila sechellia</name>
    <name type="common">Fruit fly</name>
    <dbReference type="NCBI Taxonomy" id="7238"/>
    <lineage>
        <taxon>Eukaryota</taxon>
        <taxon>Metazoa</taxon>
        <taxon>Ecdysozoa</taxon>
        <taxon>Arthropoda</taxon>
        <taxon>Hexapoda</taxon>
        <taxon>Insecta</taxon>
        <taxon>Pterygota</taxon>
        <taxon>Neoptera</taxon>
        <taxon>Endopterygota</taxon>
        <taxon>Diptera</taxon>
        <taxon>Brachycera</taxon>
        <taxon>Muscomorpha</taxon>
        <taxon>Ephydroidea</taxon>
        <taxon>Drosophilidae</taxon>
        <taxon>Drosophila</taxon>
        <taxon>Sophophora</taxon>
    </lineage>
</organism>
<dbReference type="AlphaFoldDB" id="B4HX41"/>
<accession>B4HX41</accession>
<proteinExistence type="predicted"/>
<evidence type="ECO:0000313" key="2">
    <source>
        <dbReference type="EMBL" id="EDW52586.1"/>
    </source>
</evidence>
<dbReference type="Proteomes" id="UP000001292">
    <property type="component" value="Unassembled WGS sequence"/>
</dbReference>
<keyword evidence="1" id="KW-0812">Transmembrane</keyword>
<keyword evidence="1" id="KW-0472">Membrane</keyword>
<reference evidence="2 3" key="1">
    <citation type="journal article" date="2007" name="Nature">
        <title>Evolution of genes and genomes on the Drosophila phylogeny.</title>
        <authorList>
            <consortium name="Drosophila 12 Genomes Consortium"/>
            <person name="Clark A.G."/>
            <person name="Eisen M.B."/>
            <person name="Smith D.R."/>
            <person name="Bergman C.M."/>
            <person name="Oliver B."/>
            <person name="Markow T.A."/>
            <person name="Kaufman T.C."/>
            <person name="Kellis M."/>
            <person name="Gelbart W."/>
            <person name="Iyer V.N."/>
            <person name="Pollard D.A."/>
            <person name="Sackton T.B."/>
            <person name="Larracuente A.M."/>
            <person name="Singh N.D."/>
            <person name="Abad J.P."/>
            <person name="Abt D.N."/>
            <person name="Adryan B."/>
            <person name="Aguade M."/>
            <person name="Akashi H."/>
            <person name="Anderson W.W."/>
            <person name="Aquadro C.F."/>
            <person name="Ardell D.H."/>
            <person name="Arguello R."/>
            <person name="Artieri C.G."/>
            <person name="Barbash D.A."/>
            <person name="Barker D."/>
            <person name="Barsanti P."/>
            <person name="Batterham P."/>
            <person name="Batzoglou S."/>
            <person name="Begun D."/>
            <person name="Bhutkar A."/>
            <person name="Blanco E."/>
            <person name="Bosak S.A."/>
            <person name="Bradley R.K."/>
            <person name="Brand A.D."/>
            <person name="Brent M.R."/>
            <person name="Brooks A.N."/>
            <person name="Brown R.H."/>
            <person name="Butlin R.K."/>
            <person name="Caggese C."/>
            <person name="Calvi B.R."/>
            <person name="Bernardo de Carvalho A."/>
            <person name="Caspi A."/>
            <person name="Castrezana S."/>
            <person name="Celniker S.E."/>
            <person name="Chang J.L."/>
            <person name="Chapple C."/>
            <person name="Chatterji S."/>
            <person name="Chinwalla A."/>
            <person name="Civetta A."/>
            <person name="Clifton S.W."/>
            <person name="Comeron J.M."/>
            <person name="Costello J.C."/>
            <person name="Coyne J.A."/>
            <person name="Daub J."/>
            <person name="David R.G."/>
            <person name="Delcher A.L."/>
            <person name="Delehaunty K."/>
            <person name="Do C.B."/>
            <person name="Ebling H."/>
            <person name="Edwards K."/>
            <person name="Eickbush T."/>
            <person name="Evans J.D."/>
            <person name="Filipski A."/>
            <person name="Findeiss S."/>
            <person name="Freyhult E."/>
            <person name="Fulton L."/>
            <person name="Fulton R."/>
            <person name="Garcia A.C."/>
            <person name="Gardiner A."/>
            <person name="Garfield D.A."/>
            <person name="Garvin B.E."/>
            <person name="Gibson G."/>
            <person name="Gilbert D."/>
            <person name="Gnerre S."/>
            <person name="Godfrey J."/>
            <person name="Good R."/>
            <person name="Gotea V."/>
            <person name="Gravely B."/>
            <person name="Greenberg A.J."/>
            <person name="Griffiths-Jones S."/>
            <person name="Gross S."/>
            <person name="Guigo R."/>
            <person name="Gustafson E.A."/>
            <person name="Haerty W."/>
            <person name="Hahn M.W."/>
            <person name="Halligan D.L."/>
            <person name="Halpern A.L."/>
            <person name="Halter G.M."/>
            <person name="Han M.V."/>
            <person name="Heger A."/>
            <person name="Hillier L."/>
            <person name="Hinrichs A.S."/>
            <person name="Holmes I."/>
            <person name="Hoskins R.A."/>
            <person name="Hubisz M.J."/>
            <person name="Hultmark D."/>
            <person name="Huntley M.A."/>
            <person name="Jaffe D.B."/>
            <person name="Jagadeeshan S."/>
            <person name="Jeck W.R."/>
            <person name="Johnson J."/>
            <person name="Jones C.D."/>
            <person name="Jordan W.C."/>
            <person name="Karpen G.H."/>
            <person name="Kataoka E."/>
            <person name="Keightley P.D."/>
            <person name="Kheradpour P."/>
            <person name="Kirkness E.F."/>
            <person name="Koerich L.B."/>
            <person name="Kristiansen K."/>
            <person name="Kudrna D."/>
            <person name="Kulathinal R.J."/>
            <person name="Kumar S."/>
            <person name="Kwok R."/>
            <person name="Lander E."/>
            <person name="Langley C.H."/>
            <person name="Lapoint R."/>
            <person name="Lazzaro B.P."/>
            <person name="Lee S.J."/>
            <person name="Levesque L."/>
            <person name="Li R."/>
            <person name="Lin C.F."/>
            <person name="Lin M.F."/>
            <person name="Lindblad-Toh K."/>
            <person name="Llopart A."/>
            <person name="Long M."/>
            <person name="Low L."/>
            <person name="Lozovsky E."/>
            <person name="Lu J."/>
            <person name="Luo M."/>
            <person name="Machado C.A."/>
            <person name="Makalowski W."/>
            <person name="Marzo M."/>
            <person name="Matsuda M."/>
            <person name="Matzkin L."/>
            <person name="McAllister B."/>
            <person name="McBride C.S."/>
            <person name="McKernan B."/>
            <person name="McKernan K."/>
            <person name="Mendez-Lago M."/>
            <person name="Minx P."/>
            <person name="Mollenhauer M.U."/>
            <person name="Montooth K."/>
            <person name="Mount S.M."/>
            <person name="Mu X."/>
            <person name="Myers E."/>
            <person name="Negre B."/>
            <person name="Newfeld S."/>
            <person name="Nielsen R."/>
            <person name="Noor M.A."/>
            <person name="O'Grady P."/>
            <person name="Pachter L."/>
            <person name="Papaceit M."/>
            <person name="Parisi M.J."/>
            <person name="Parisi M."/>
            <person name="Parts L."/>
            <person name="Pedersen J.S."/>
            <person name="Pesole G."/>
            <person name="Phillippy A.M."/>
            <person name="Ponting C.P."/>
            <person name="Pop M."/>
            <person name="Porcelli D."/>
            <person name="Powell J.R."/>
            <person name="Prohaska S."/>
            <person name="Pruitt K."/>
            <person name="Puig M."/>
            <person name="Quesneville H."/>
            <person name="Ram K.R."/>
            <person name="Rand D."/>
            <person name="Rasmussen M.D."/>
            <person name="Reed L.K."/>
            <person name="Reenan R."/>
            <person name="Reily A."/>
            <person name="Remington K.A."/>
            <person name="Rieger T.T."/>
            <person name="Ritchie M.G."/>
            <person name="Robin C."/>
            <person name="Rogers Y.H."/>
            <person name="Rohde C."/>
            <person name="Rozas J."/>
            <person name="Rubenfield M.J."/>
            <person name="Ruiz A."/>
            <person name="Russo S."/>
            <person name="Salzberg S.L."/>
            <person name="Sanchez-Gracia A."/>
            <person name="Saranga D.J."/>
            <person name="Sato H."/>
            <person name="Schaeffer S.W."/>
            <person name="Schatz M.C."/>
            <person name="Schlenke T."/>
            <person name="Schwartz R."/>
            <person name="Segarra C."/>
            <person name="Singh R.S."/>
            <person name="Sirot L."/>
            <person name="Sirota M."/>
            <person name="Sisneros N.B."/>
            <person name="Smith C.D."/>
            <person name="Smith T.F."/>
            <person name="Spieth J."/>
            <person name="Stage D.E."/>
            <person name="Stark A."/>
            <person name="Stephan W."/>
            <person name="Strausberg R.L."/>
            <person name="Strempel S."/>
            <person name="Sturgill D."/>
            <person name="Sutton G."/>
            <person name="Sutton G.G."/>
            <person name="Tao W."/>
            <person name="Teichmann S."/>
            <person name="Tobari Y.N."/>
            <person name="Tomimura Y."/>
            <person name="Tsolas J.M."/>
            <person name="Valente V.L."/>
            <person name="Venter E."/>
            <person name="Venter J.C."/>
            <person name="Vicario S."/>
            <person name="Vieira F.G."/>
            <person name="Vilella A.J."/>
            <person name="Villasante A."/>
            <person name="Walenz B."/>
            <person name="Wang J."/>
            <person name="Wasserman M."/>
            <person name="Watts T."/>
            <person name="Wilson D."/>
            <person name="Wilson R.K."/>
            <person name="Wing R.A."/>
            <person name="Wolfner M.F."/>
            <person name="Wong A."/>
            <person name="Wong G.K."/>
            <person name="Wu C.I."/>
            <person name="Wu G."/>
            <person name="Yamamoto D."/>
            <person name="Yang H.P."/>
            <person name="Yang S.P."/>
            <person name="Yorke J.A."/>
            <person name="Yoshida K."/>
            <person name="Zdobnov E."/>
            <person name="Zhang P."/>
            <person name="Zhang Y."/>
            <person name="Zimin A.V."/>
            <person name="Baldwin J."/>
            <person name="Abdouelleil A."/>
            <person name="Abdulkadir J."/>
            <person name="Abebe A."/>
            <person name="Abera B."/>
            <person name="Abreu J."/>
            <person name="Acer S.C."/>
            <person name="Aftuck L."/>
            <person name="Alexander A."/>
            <person name="An P."/>
            <person name="Anderson E."/>
            <person name="Anderson S."/>
            <person name="Arachi H."/>
            <person name="Azer M."/>
            <person name="Bachantsang P."/>
            <person name="Barry A."/>
            <person name="Bayul T."/>
            <person name="Berlin A."/>
            <person name="Bessette D."/>
            <person name="Bloom T."/>
            <person name="Blye J."/>
            <person name="Boguslavskiy L."/>
            <person name="Bonnet C."/>
            <person name="Boukhgalter B."/>
            <person name="Bourzgui I."/>
            <person name="Brown A."/>
            <person name="Cahill P."/>
            <person name="Channer S."/>
            <person name="Cheshatsang Y."/>
            <person name="Chuda L."/>
            <person name="Citroen M."/>
            <person name="Collymore A."/>
            <person name="Cooke P."/>
            <person name="Costello M."/>
            <person name="D'Aco K."/>
            <person name="Daza R."/>
            <person name="De Haan G."/>
            <person name="DeGray S."/>
            <person name="DeMaso C."/>
            <person name="Dhargay N."/>
            <person name="Dooley K."/>
            <person name="Dooley E."/>
            <person name="Doricent M."/>
            <person name="Dorje P."/>
            <person name="Dorjee K."/>
            <person name="Dupes A."/>
            <person name="Elong R."/>
            <person name="Falk J."/>
            <person name="Farina A."/>
            <person name="Faro S."/>
            <person name="Ferguson D."/>
            <person name="Fisher S."/>
            <person name="Foley C.D."/>
            <person name="Franke A."/>
            <person name="Friedrich D."/>
            <person name="Gadbois L."/>
            <person name="Gearin G."/>
            <person name="Gearin C.R."/>
            <person name="Giannoukos G."/>
            <person name="Goode T."/>
            <person name="Graham J."/>
            <person name="Grandbois E."/>
            <person name="Grewal S."/>
            <person name="Gyaltsen K."/>
            <person name="Hafez N."/>
            <person name="Hagos B."/>
            <person name="Hall J."/>
            <person name="Henson C."/>
            <person name="Hollinger A."/>
            <person name="Honan T."/>
            <person name="Huard M.D."/>
            <person name="Hughes L."/>
            <person name="Hurhula B."/>
            <person name="Husby M.E."/>
            <person name="Kamat A."/>
            <person name="Kanga B."/>
            <person name="Kashin S."/>
            <person name="Khazanovich D."/>
            <person name="Kisner P."/>
            <person name="Lance K."/>
            <person name="Lara M."/>
            <person name="Lee W."/>
            <person name="Lennon N."/>
            <person name="Letendre F."/>
            <person name="LeVine R."/>
            <person name="Lipovsky A."/>
            <person name="Liu X."/>
            <person name="Liu J."/>
            <person name="Liu S."/>
            <person name="Lokyitsang T."/>
            <person name="Lokyitsang Y."/>
            <person name="Lubonja R."/>
            <person name="Lui A."/>
            <person name="MacDonald P."/>
            <person name="Magnisalis V."/>
            <person name="Maru K."/>
            <person name="Matthews C."/>
            <person name="McCusker W."/>
            <person name="McDonough S."/>
            <person name="Mehta T."/>
            <person name="Meldrim J."/>
            <person name="Meneus L."/>
            <person name="Mihai O."/>
            <person name="Mihalev A."/>
            <person name="Mihova T."/>
            <person name="Mittelman R."/>
            <person name="Mlenga V."/>
            <person name="Montmayeur A."/>
            <person name="Mulrain L."/>
            <person name="Navidi A."/>
            <person name="Naylor J."/>
            <person name="Negash T."/>
            <person name="Nguyen T."/>
            <person name="Nguyen N."/>
            <person name="Nicol R."/>
            <person name="Norbu C."/>
            <person name="Norbu N."/>
            <person name="Novod N."/>
            <person name="O'Neill B."/>
            <person name="Osman S."/>
            <person name="Markiewicz E."/>
            <person name="Oyono O.L."/>
            <person name="Patti C."/>
            <person name="Phunkhang P."/>
            <person name="Pierre F."/>
            <person name="Priest M."/>
            <person name="Raghuraman S."/>
            <person name="Rege F."/>
            <person name="Reyes R."/>
            <person name="Rise C."/>
            <person name="Rogov P."/>
            <person name="Ross K."/>
            <person name="Ryan E."/>
            <person name="Settipalli S."/>
            <person name="Shea T."/>
            <person name="Sherpa N."/>
            <person name="Shi L."/>
            <person name="Shih D."/>
            <person name="Sparrow T."/>
            <person name="Spaulding J."/>
            <person name="Stalker J."/>
            <person name="Stange-Thomann N."/>
            <person name="Stavropoulos S."/>
            <person name="Stone C."/>
            <person name="Strader C."/>
            <person name="Tesfaye S."/>
            <person name="Thomson T."/>
            <person name="Thoulutsang Y."/>
            <person name="Thoulutsang D."/>
            <person name="Topham K."/>
            <person name="Topping I."/>
            <person name="Tsamla T."/>
            <person name="Vassiliev H."/>
            <person name="Vo A."/>
            <person name="Wangchuk T."/>
            <person name="Wangdi T."/>
            <person name="Weiand M."/>
            <person name="Wilkinson J."/>
            <person name="Wilson A."/>
            <person name="Yadav S."/>
            <person name="Young G."/>
            <person name="Yu Q."/>
            <person name="Zembek L."/>
            <person name="Zhong D."/>
            <person name="Zimmer A."/>
            <person name="Zwirko Z."/>
            <person name="Jaffe D.B."/>
            <person name="Alvarez P."/>
            <person name="Brockman W."/>
            <person name="Butler J."/>
            <person name="Chin C."/>
            <person name="Gnerre S."/>
            <person name="Grabherr M."/>
            <person name="Kleber M."/>
            <person name="Mauceli E."/>
            <person name="MacCallum I."/>
        </authorList>
    </citation>
    <scope>NUCLEOTIDE SEQUENCE [LARGE SCALE GENOMIC DNA]</scope>
    <source>
        <strain evidence="3">Rob3c / Tucson 14021-0248.25</strain>
    </source>
</reference>
<name>B4HX41_DROSE</name>
<keyword evidence="1" id="KW-1133">Transmembrane helix</keyword>
<evidence type="ECO:0000256" key="1">
    <source>
        <dbReference type="SAM" id="Phobius"/>
    </source>
</evidence>
<protein>
    <submittedName>
        <fullName evidence="2">GM11086</fullName>
    </submittedName>
</protein>
<dbReference type="HOGENOM" id="CLU_1857379_0_0_1"/>
<dbReference type="EMBL" id="CH480818">
    <property type="protein sequence ID" value="EDW52586.1"/>
    <property type="molecule type" value="Genomic_DNA"/>
</dbReference>
<sequence length="138" mass="15379">MAPKFKKLNGLGRRAEAQSQSLGKARSQWQTAAVGRITIPTSMDKRHGLEMARSWGLGAGSVRCSLRYFVAIICTSLCLQATNLILFKVPMRDRWSMELEMEQDLEMELELEVKVTKPECQSGVPDKTHAKVSQPDAA</sequence>